<feature type="transmembrane region" description="Helical" evidence="1">
    <location>
        <begin position="15"/>
        <end position="34"/>
    </location>
</feature>
<proteinExistence type="predicted"/>
<keyword evidence="1" id="KW-0812">Transmembrane</keyword>
<evidence type="ECO:0000256" key="1">
    <source>
        <dbReference type="SAM" id="Phobius"/>
    </source>
</evidence>
<organism evidence="2 3">
    <name type="scientific">Kribbella deserti</name>
    <dbReference type="NCBI Taxonomy" id="1926257"/>
    <lineage>
        <taxon>Bacteria</taxon>
        <taxon>Bacillati</taxon>
        <taxon>Actinomycetota</taxon>
        <taxon>Actinomycetes</taxon>
        <taxon>Propionibacteriales</taxon>
        <taxon>Kribbellaceae</taxon>
        <taxon>Kribbella</taxon>
    </lineage>
</organism>
<dbReference type="Proteomes" id="UP001589890">
    <property type="component" value="Unassembled WGS sequence"/>
</dbReference>
<name>A0ABV6QKD9_9ACTN</name>
<evidence type="ECO:0008006" key="4">
    <source>
        <dbReference type="Google" id="ProtNLM"/>
    </source>
</evidence>
<keyword evidence="3" id="KW-1185">Reference proteome</keyword>
<reference evidence="2 3" key="1">
    <citation type="submission" date="2024-09" db="EMBL/GenBank/DDBJ databases">
        <authorList>
            <person name="Sun Q."/>
            <person name="Mori K."/>
        </authorList>
    </citation>
    <scope>NUCLEOTIDE SEQUENCE [LARGE SCALE GENOMIC DNA]</scope>
    <source>
        <strain evidence="2 3">CGMCC 1.15906</strain>
    </source>
</reference>
<evidence type="ECO:0000313" key="3">
    <source>
        <dbReference type="Proteomes" id="UP001589890"/>
    </source>
</evidence>
<evidence type="ECO:0000313" key="2">
    <source>
        <dbReference type="EMBL" id="MFC0625104.1"/>
    </source>
</evidence>
<sequence>MAEPTAYEFTVRSSYLLHGLIAGGGVLVTIGFVMTASATPGGVLRWIAAAAFAALALVAGRALLVSALLVADEVGIRLRAGDQWIGARWEELEEVTVLPRRNVLDDGRIALHLEDPGPVVAGFTGRAHKLADANRRLTGSSLAVPFGLTARPSDGDVLAVLRHLADGRCPIREQL</sequence>
<keyword evidence="1" id="KW-1133">Transmembrane helix</keyword>
<accession>A0ABV6QKD9</accession>
<gene>
    <name evidence="2" type="ORF">ACFFGN_13580</name>
</gene>
<comment type="caution">
    <text evidence="2">The sequence shown here is derived from an EMBL/GenBank/DDBJ whole genome shotgun (WGS) entry which is preliminary data.</text>
</comment>
<protein>
    <recommendedName>
        <fullName evidence="4">PH domain-containing protein</fullName>
    </recommendedName>
</protein>
<keyword evidence="1" id="KW-0472">Membrane</keyword>
<dbReference type="EMBL" id="JBHLTC010000018">
    <property type="protein sequence ID" value="MFC0625104.1"/>
    <property type="molecule type" value="Genomic_DNA"/>
</dbReference>
<dbReference type="RefSeq" id="WP_380047177.1">
    <property type="nucleotide sequence ID" value="NZ_JBHLTC010000018.1"/>
</dbReference>
<feature type="transmembrane region" description="Helical" evidence="1">
    <location>
        <begin position="46"/>
        <end position="71"/>
    </location>
</feature>